<evidence type="ECO:0000313" key="1">
    <source>
        <dbReference type="EMBL" id="GAA0970582.1"/>
    </source>
</evidence>
<keyword evidence="2" id="KW-1185">Reference proteome</keyword>
<dbReference type="EMBL" id="BAAAHH010000077">
    <property type="protein sequence ID" value="GAA0970582.1"/>
    <property type="molecule type" value="Genomic_DNA"/>
</dbReference>
<evidence type="ECO:0000313" key="2">
    <source>
        <dbReference type="Proteomes" id="UP001500665"/>
    </source>
</evidence>
<organism evidence="1 2">
    <name type="scientific">Actinocorallia libanotica</name>
    <dbReference type="NCBI Taxonomy" id="46162"/>
    <lineage>
        <taxon>Bacteria</taxon>
        <taxon>Bacillati</taxon>
        <taxon>Actinomycetota</taxon>
        <taxon>Actinomycetes</taxon>
        <taxon>Streptosporangiales</taxon>
        <taxon>Thermomonosporaceae</taxon>
        <taxon>Actinocorallia</taxon>
    </lineage>
</organism>
<sequence length="282" mass="29195">MERLTIDLSDAPQLQDARRRIDTVRDRTGRAATVAAAAAAGVVLFAPETAGPALLATSAATVGGLATLWLGQPPGHQRATTTALYLMPGLSLSVLLVAERLVAGIHWGEVLGAVVWTAATWLLRPARTARRMVSPAPAPVAAAGEVEAFDAAPTEHLHPVAAWWTQHAAGAKGAAPGTVLEEVTRTGEDSMTAVIRAAVPGEPVPDVSIRRLSALMDIPEDLIKVSPVPGRGAGVRRLSIGAAEKAADPAALWTSRIAPKGMPGAVLTGININGRPVDLKEH</sequence>
<comment type="caution">
    <text evidence="1">The sequence shown here is derived from an EMBL/GenBank/DDBJ whole genome shotgun (WGS) entry which is preliminary data.</text>
</comment>
<accession>A0ABN1S239</accession>
<dbReference type="RefSeq" id="WP_344247974.1">
    <property type="nucleotide sequence ID" value="NZ_BAAAHH010000077.1"/>
</dbReference>
<reference evidence="1 2" key="1">
    <citation type="journal article" date="2019" name="Int. J. Syst. Evol. Microbiol.">
        <title>The Global Catalogue of Microorganisms (GCM) 10K type strain sequencing project: providing services to taxonomists for standard genome sequencing and annotation.</title>
        <authorList>
            <consortium name="The Broad Institute Genomics Platform"/>
            <consortium name="The Broad Institute Genome Sequencing Center for Infectious Disease"/>
            <person name="Wu L."/>
            <person name="Ma J."/>
        </authorList>
    </citation>
    <scope>NUCLEOTIDE SEQUENCE [LARGE SCALE GENOMIC DNA]</scope>
    <source>
        <strain evidence="1 2">JCM 10696</strain>
    </source>
</reference>
<protein>
    <submittedName>
        <fullName evidence="1">Uncharacterized protein</fullName>
    </submittedName>
</protein>
<gene>
    <name evidence="1" type="ORF">GCM10009550_78460</name>
</gene>
<dbReference type="Proteomes" id="UP001500665">
    <property type="component" value="Unassembled WGS sequence"/>
</dbReference>
<name>A0ABN1S239_9ACTN</name>
<proteinExistence type="predicted"/>